<proteinExistence type="predicted"/>
<keyword evidence="4" id="KW-0804">Transcription</keyword>
<keyword evidence="1 5" id="KW-0597">Phosphoprotein</keyword>
<dbReference type="SUPFAM" id="SSF46894">
    <property type="entry name" value="C-terminal effector domain of the bipartite response regulators"/>
    <property type="match status" value="1"/>
</dbReference>
<evidence type="ECO:0000256" key="2">
    <source>
        <dbReference type="ARBA" id="ARBA00023015"/>
    </source>
</evidence>
<dbReference type="PANTHER" id="PTHR43214">
    <property type="entry name" value="TWO-COMPONENT RESPONSE REGULATOR"/>
    <property type="match status" value="1"/>
</dbReference>
<dbReference type="InterPro" id="IPR016032">
    <property type="entry name" value="Sig_transdc_resp-reg_C-effctor"/>
</dbReference>
<dbReference type="GO" id="GO:0000160">
    <property type="term" value="P:phosphorelay signal transduction system"/>
    <property type="evidence" value="ECO:0007669"/>
    <property type="project" value="InterPro"/>
</dbReference>
<dbReference type="Pfam" id="PF00072">
    <property type="entry name" value="Response_reg"/>
    <property type="match status" value="1"/>
</dbReference>
<dbReference type="InterPro" id="IPR011006">
    <property type="entry name" value="CheY-like_superfamily"/>
</dbReference>
<dbReference type="AlphaFoldDB" id="A0A9J6ZKM5"/>
<dbReference type="GO" id="GO:0003677">
    <property type="term" value="F:DNA binding"/>
    <property type="evidence" value="ECO:0007669"/>
    <property type="project" value="UniProtKB-KW"/>
</dbReference>
<dbReference type="CDD" id="cd17535">
    <property type="entry name" value="REC_NarL-like"/>
    <property type="match status" value="1"/>
</dbReference>
<dbReference type="EMBL" id="CP097899">
    <property type="protein sequence ID" value="URN96694.1"/>
    <property type="molecule type" value="Genomic_DNA"/>
</dbReference>
<dbReference type="Gene3D" id="3.40.50.2300">
    <property type="match status" value="1"/>
</dbReference>
<gene>
    <name evidence="7" type="ORF">NAG76_10905</name>
</gene>
<dbReference type="SMART" id="SM00448">
    <property type="entry name" value="REC"/>
    <property type="match status" value="1"/>
</dbReference>
<name>A0A9J6ZKM5_9BACL</name>
<evidence type="ECO:0000313" key="7">
    <source>
        <dbReference type="EMBL" id="URN96694.1"/>
    </source>
</evidence>
<organism evidence="7 8">
    <name type="scientific">Candidatus Pristimantibacillus lignocellulolyticus</name>
    <dbReference type="NCBI Taxonomy" id="2994561"/>
    <lineage>
        <taxon>Bacteria</taxon>
        <taxon>Bacillati</taxon>
        <taxon>Bacillota</taxon>
        <taxon>Bacilli</taxon>
        <taxon>Bacillales</taxon>
        <taxon>Paenibacillaceae</taxon>
        <taxon>Candidatus Pristimantibacillus</taxon>
    </lineage>
</organism>
<dbReference type="GO" id="GO:0006355">
    <property type="term" value="P:regulation of DNA-templated transcription"/>
    <property type="evidence" value="ECO:0007669"/>
    <property type="project" value="InterPro"/>
</dbReference>
<feature type="domain" description="Response regulatory" evidence="6">
    <location>
        <begin position="21"/>
        <end position="139"/>
    </location>
</feature>
<dbReference type="SMART" id="SM00421">
    <property type="entry name" value="HTH_LUXR"/>
    <property type="match status" value="1"/>
</dbReference>
<evidence type="ECO:0000256" key="1">
    <source>
        <dbReference type="ARBA" id="ARBA00022553"/>
    </source>
</evidence>
<keyword evidence="3" id="KW-0238">DNA-binding</keyword>
<evidence type="ECO:0000313" key="8">
    <source>
        <dbReference type="Proteomes" id="UP001056756"/>
    </source>
</evidence>
<dbReference type="InterPro" id="IPR058245">
    <property type="entry name" value="NreC/VraR/RcsB-like_REC"/>
</dbReference>
<dbReference type="PROSITE" id="PS50110">
    <property type="entry name" value="RESPONSE_REGULATORY"/>
    <property type="match status" value="1"/>
</dbReference>
<evidence type="ECO:0000256" key="5">
    <source>
        <dbReference type="PROSITE-ProRule" id="PRU00169"/>
    </source>
</evidence>
<dbReference type="InterPro" id="IPR000792">
    <property type="entry name" value="Tscrpt_reg_LuxR_C"/>
</dbReference>
<dbReference type="PANTHER" id="PTHR43214:SF43">
    <property type="entry name" value="TWO-COMPONENT RESPONSE REGULATOR"/>
    <property type="match status" value="1"/>
</dbReference>
<dbReference type="Proteomes" id="UP001056756">
    <property type="component" value="Chromosome"/>
</dbReference>
<dbReference type="InterPro" id="IPR039420">
    <property type="entry name" value="WalR-like"/>
</dbReference>
<keyword evidence="2" id="KW-0805">Transcription regulation</keyword>
<evidence type="ECO:0000256" key="4">
    <source>
        <dbReference type="ARBA" id="ARBA00023163"/>
    </source>
</evidence>
<protein>
    <submittedName>
        <fullName evidence="7">Response regulator transcription factor</fullName>
    </submittedName>
</protein>
<dbReference type="InterPro" id="IPR001789">
    <property type="entry name" value="Sig_transdc_resp-reg_receiver"/>
</dbReference>
<evidence type="ECO:0000259" key="6">
    <source>
        <dbReference type="PROSITE" id="PS50110"/>
    </source>
</evidence>
<sequence>MFTYPSTNQGHKIDEKQALIKVIIAEDNDILRLDFSEMIEDCSSMILLGSASTGAEAVELAQQCDANIILMDIEMESHQDGIEAASKLSTLRPDLGVIFLTVHEDDETIYQAYTLNNARDYLVKSAEHEEILRSIEDAFDEQIYGSSSMASKLQSEFSRLKQTESSLLFFMSILSQLTQAEKEIIKLLLENYKVDGIAKIRMVEPVTIKSQINTLLKKFNMRRTREITSLIRKLNISFLFEIV</sequence>
<evidence type="ECO:0000256" key="3">
    <source>
        <dbReference type="ARBA" id="ARBA00023125"/>
    </source>
</evidence>
<dbReference type="SUPFAM" id="SSF52172">
    <property type="entry name" value="CheY-like"/>
    <property type="match status" value="1"/>
</dbReference>
<accession>A0A9J6ZKM5</accession>
<feature type="modified residue" description="4-aspartylphosphate" evidence="5">
    <location>
        <position position="72"/>
    </location>
</feature>
<dbReference type="KEGG" id="plig:NAG76_10905"/>
<reference evidence="7" key="1">
    <citation type="submission" date="2022-05" db="EMBL/GenBank/DDBJ databases">
        <title>Novel bacterial taxa in a minimal lignocellulolytic consortium and its capacity to transform plastics disclosed by genome-resolved metagenomics.</title>
        <authorList>
            <person name="Rodriguez C.A.D."/>
            <person name="Diaz-Garcia L."/>
            <person name="Herrera K."/>
            <person name="Tarazona N.A."/>
            <person name="Sproer C."/>
            <person name="Overmann J."/>
            <person name="Jimenez D.J."/>
        </authorList>
    </citation>
    <scope>NUCLEOTIDE SEQUENCE</scope>
    <source>
        <strain evidence="7">MAG5</strain>
    </source>
</reference>